<dbReference type="GO" id="GO:0016887">
    <property type="term" value="F:ATP hydrolysis activity"/>
    <property type="evidence" value="ECO:0007669"/>
    <property type="project" value="InterPro"/>
</dbReference>
<evidence type="ECO:0000313" key="7">
    <source>
        <dbReference type="Proteomes" id="UP000012589"/>
    </source>
</evidence>
<dbReference type="SMART" id="SM00382">
    <property type="entry name" value="AAA"/>
    <property type="match status" value="1"/>
</dbReference>
<dbReference type="GO" id="GO:0140359">
    <property type="term" value="F:ABC-type transporter activity"/>
    <property type="evidence" value="ECO:0007669"/>
    <property type="project" value="InterPro"/>
</dbReference>
<dbReference type="PANTHER" id="PTHR46743:SF2">
    <property type="entry name" value="TEICHOIC ACIDS EXPORT ATP-BINDING PROTEIN TAGH"/>
    <property type="match status" value="1"/>
</dbReference>
<dbReference type="InterPro" id="IPR003439">
    <property type="entry name" value="ABC_transporter-like_ATP-bd"/>
</dbReference>
<dbReference type="OrthoDB" id="9802264at2"/>
<keyword evidence="4 6" id="KW-0067">ATP-binding</keyword>
<proteinExistence type="inferred from homology"/>
<dbReference type="InterPro" id="IPR050683">
    <property type="entry name" value="Bact_Polysacc_Export_ATP-bd"/>
</dbReference>
<evidence type="ECO:0000313" key="6">
    <source>
        <dbReference type="EMBL" id="EMZ21619.1"/>
    </source>
</evidence>
<evidence type="ECO:0000256" key="1">
    <source>
        <dbReference type="ARBA" id="ARBA00005417"/>
    </source>
</evidence>
<protein>
    <submittedName>
        <fullName evidence="6">Lipopolysaccharide transport system ATP-binding protein</fullName>
    </submittedName>
</protein>
<dbReference type="InterPro" id="IPR015860">
    <property type="entry name" value="ABC_transpr_TagH-like"/>
</dbReference>
<dbReference type="PATRIC" id="fig|1235802.3.peg.4717"/>
<dbReference type="STRING" id="1235802.C823_04436"/>
<dbReference type="EMBL" id="AQFT01000129">
    <property type="protein sequence ID" value="EMZ21619.1"/>
    <property type="molecule type" value="Genomic_DNA"/>
</dbReference>
<accession>N2AB81</accession>
<name>N2AB81_9FIRM</name>
<dbReference type="CDD" id="cd03220">
    <property type="entry name" value="ABC_KpsT_Wzt"/>
    <property type="match status" value="1"/>
</dbReference>
<keyword evidence="2" id="KW-0813">Transport</keyword>
<dbReference type="InterPro" id="IPR003593">
    <property type="entry name" value="AAA+_ATPase"/>
</dbReference>
<dbReference type="PANTHER" id="PTHR46743">
    <property type="entry name" value="TEICHOIC ACIDS EXPORT ATP-BINDING PROTEIN TAGH"/>
    <property type="match status" value="1"/>
</dbReference>
<reference evidence="6 7" key="1">
    <citation type="journal article" date="2014" name="Genome Announc.">
        <title>Draft genome sequences of the altered schaedler flora, a defined bacterial community from gnotobiotic mice.</title>
        <authorList>
            <person name="Wannemuehler M.J."/>
            <person name="Overstreet A.M."/>
            <person name="Ward D.V."/>
            <person name="Phillips G.J."/>
        </authorList>
    </citation>
    <scope>NUCLEOTIDE SEQUENCE [LARGE SCALE GENOMIC DNA]</scope>
    <source>
        <strain evidence="6 7">ASF492</strain>
    </source>
</reference>
<sequence length="257" mass="29323">MKPENAIEVSEVIKKFRVYQDKGHTLKEKTLFQKRRNYETRSVLKGITFSVRKGEAVGLIGHNGCGKSTTLKLLTKIMYPDSGTISMHGRVSSLLELGAGFHPDMSGRENIYINASIFGLTRKEIGEREKEIISFSELEEYIDNPVRTYSSGMYMRLAFAVAINVKADILLIDEILAVGDVSFQEKCFEWLRKLKAEGITIVIVSHSLGQIEQICDRSIWIDSGIVRESGRPEEVHLHYLEYMECRKKARMEKEKKV</sequence>
<dbReference type="Pfam" id="PF00005">
    <property type="entry name" value="ABC_tran"/>
    <property type="match status" value="1"/>
</dbReference>
<gene>
    <name evidence="6" type="ORF">C823_04436</name>
</gene>
<comment type="similarity">
    <text evidence="1">Belongs to the ABC transporter superfamily.</text>
</comment>
<dbReference type="HOGENOM" id="CLU_000604_1_2_9"/>
<dbReference type="SUPFAM" id="SSF52540">
    <property type="entry name" value="P-loop containing nucleoside triphosphate hydrolases"/>
    <property type="match status" value="1"/>
</dbReference>
<dbReference type="AlphaFoldDB" id="N2AB81"/>
<dbReference type="Gene3D" id="3.40.50.300">
    <property type="entry name" value="P-loop containing nucleotide triphosphate hydrolases"/>
    <property type="match status" value="1"/>
</dbReference>
<comment type="caution">
    <text evidence="6">The sequence shown here is derived from an EMBL/GenBank/DDBJ whole genome shotgun (WGS) entry which is preliminary data.</text>
</comment>
<dbReference type="GO" id="GO:0016020">
    <property type="term" value="C:membrane"/>
    <property type="evidence" value="ECO:0007669"/>
    <property type="project" value="InterPro"/>
</dbReference>
<dbReference type="InterPro" id="IPR027417">
    <property type="entry name" value="P-loop_NTPase"/>
</dbReference>
<evidence type="ECO:0000256" key="4">
    <source>
        <dbReference type="ARBA" id="ARBA00022840"/>
    </source>
</evidence>
<evidence type="ECO:0000256" key="2">
    <source>
        <dbReference type="ARBA" id="ARBA00022448"/>
    </source>
</evidence>
<dbReference type="PROSITE" id="PS50893">
    <property type="entry name" value="ABC_TRANSPORTER_2"/>
    <property type="match status" value="1"/>
</dbReference>
<organism evidence="6 7">
    <name type="scientific">Eubacterium plexicaudatum ASF492</name>
    <dbReference type="NCBI Taxonomy" id="1235802"/>
    <lineage>
        <taxon>Bacteria</taxon>
        <taxon>Bacillati</taxon>
        <taxon>Bacillota</taxon>
        <taxon>Clostridia</taxon>
        <taxon>Eubacteriales</taxon>
        <taxon>Eubacteriaceae</taxon>
        <taxon>Eubacterium</taxon>
    </lineage>
</organism>
<dbReference type="eggNOG" id="COG1134">
    <property type="taxonomic scope" value="Bacteria"/>
</dbReference>
<feature type="domain" description="ABC transporter" evidence="5">
    <location>
        <begin position="26"/>
        <end position="248"/>
    </location>
</feature>
<dbReference type="GO" id="GO:0005524">
    <property type="term" value="F:ATP binding"/>
    <property type="evidence" value="ECO:0007669"/>
    <property type="project" value="UniProtKB-KW"/>
</dbReference>
<keyword evidence="3" id="KW-0547">Nucleotide-binding</keyword>
<evidence type="ECO:0000259" key="5">
    <source>
        <dbReference type="PROSITE" id="PS50893"/>
    </source>
</evidence>
<keyword evidence="7" id="KW-1185">Reference proteome</keyword>
<evidence type="ECO:0000256" key="3">
    <source>
        <dbReference type="ARBA" id="ARBA00022741"/>
    </source>
</evidence>
<dbReference type="Proteomes" id="UP000012589">
    <property type="component" value="Unassembled WGS sequence"/>
</dbReference>